<evidence type="ECO:0000313" key="3">
    <source>
        <dbReference type="Proteomes" id="UP000230233"/>
    </source>
</evidence>
<dbReference type="PANTHER" id="PTHR22744:SF14">
    <property type="entry name" value="BTB DOMAIN-CONTAINING PROTEIN-RELATED"/>
    <property type="match status" value="1"/>
</dbReference>
<dbReference type="PANTHER" id="PTHR22744">
    <property type="entry name" value="HELIX LOOP HELIX PROTEIN 21-RELATED"/>
    <property type="match status" value="1"/>
</dbReference>
<evidence type="ECO:0000259" key="1">
    <source>
        <dbReference type="PROSITE" id="PS50097"/>
    </source>
</evidence>
<dbReference type="OrthoDB" id="6359943at2759"/>
<dbReference type="STRING" id="1611254.A0A2G5VAQ9"/>
<evidence type="ECO:0000313" key="2">
    <source>
        <dbReference type="EMBL" id="PIC48832.1"/>
    </source>
</evidence>
<comment type="caution">
    <text evidence="2">The sequence shown here is derived from an EMBL/GenBank/DDBJ whole genome shotgun (WGS) entry which is preliminary data.</text>
</comment>
<sequence>MTQLEISYQSEPKLLTNTFEVLDDSNKNGIQCRWLGRLTHAQASFGFHFNWEELENQGADRLTGYIIIKESTNSFQPQKTAVDITNTSITMMTPFSMTQPLKYVFSFEYSLTPHFNRPKKICYDELFVPSDMTDAVLVVEEKRIHVNKTFLSIHSDYFKVLFSNNFKEGSLSEIEINDISYDDFGLLCSSFFPNPQFPNDGTVEKLLELGRRFLLSSVIRIVEYHLIHGSKIGIPKMIWLADEYKMEKLLEKCIREMDSSEKAKQLRESEEFEKLSDATMSKLCRRLAALL</sequence>
<proteinExistence type="predicted"/>
<feature type="domain" description="BTB" evidence="1">
    <location>
        <begin position="133"/>
        <end position="187"/>
    </location>
</feature>
<dbReference type="Proteomes" id="UP000230233">
    <property type="component" value="Chromosome II"/>
</dbReference>
<dbReference type="InterPro" id="IPR000210">
    <property type="entry name" value="BTB/POZ_dom"/>
</dbReference>
<protein>
    <recommendedName>
        <fullName evidence="1">BTB domain-containing protein</fullName>
    </recommendedName>
</protein>
<dbReference type="CDD" id="cd18186">
    <property type="entry name" value="BTB_POZ_ZBTB_KLHL-like"/>
    <property type="match status" value="1"/>
</dbReference>
<dbReference type="EMBL" id="PDUG01000002">
    <property type="protein sequence ID" value="PIC48832.1"/>
    <property type="molecule type" value="Genomic_DNA"/>
</dbReference>
<name>A0A2G5VAQ9_9PELO</name>
<keyword evidence="3" id="KW-1185">Reference proteome</keyword>
<dbReference type="AlphaFoldDB" id="A0A2G5VAQ9"/>
<dbReference type="InterPro" id="IPR011333">
    <property type="entry name" value="SKP1/BTB/POZ_sf"/>
</dbReference>
<organism evidence="2 3">
    <name type="scientific">Caenorhabditis nigoni</name>
    <dbReference type="NCBI Taxonomy" id="1611254"/>
    <lineage>
        <taxon>Eukaryota</taxon>
        <taxon>Metazoa</taxon>
        <taxon>Ecdysozoa</taxon>
        <taxon>Nematoda</taxon>
        <taxon>Chromadorea</taxon>
        <taxon>Rhabditida</taxon>
        <taxon>Rhabditina</taxon>
        <taxon>Rhabditomorpha</taxon>
        <taxon>Rhabditoidea</taxon>
        <taxon>Rhabditidae</taxon>
        <taxon>Peloderinae</taxon>
        <taxon>Caenorhabditis</taxon>
    </lineage>
</organism>
<gene>
    <name evidence="2" type="primary">Cnig_chr_II.g7669</name>
    <name evidence="2" type="ORF">B9Z55_007669</name>
</gene>
<accession>A0A2G5VAQ9</accession>
<dbReference type="SMART" id="SM00225">
    <property type="entry name" value="BTB"/>
    <property type="match status" value="1"/>
</dbReference>
<dbReference type="PROSITE" id="PS50097">
    <property type="entry name" value="BTB"/>
    <property type="match status" value="1"/>
</dbReference>
<dbReference type="Pfam" id="PF00651">
    <property type="entry name" value="BTB"/>
    <property type="match status" value="1"/>
</dbReference>
<reference evidence="3" key="1">
    <citation type="submission" date="2017-10" db="EMBL/GenBank/DDBJ databases">
        <title>Rapid genome shrinkage in a self-fertile nematode reveals novel sperm competition proteins.</title>
        <authorList>
            <person name="Yin D."/>
            <person name="Schwarz E.M."/>
            <person name="Thomas C.G."/>
            <person name="Felde R.L."/>
            <person name="Korf I.F."/>
            <person name="Cutter A.D."/>
            <person name="Schartner C.M."/>
            <person name="Ralston E.J."/>
            <person name="Meyer B.J."/>
            <person name="Haag E.S."/>
        </authorList>
    </citation>
    <scope>NUCLEOTIDE SEQUENCE [LARGE SCALE GENOMIC DNA]</scope>
    <source>
        <strain evidence="3">JU1422</strain>
    </source>
</reference>
<dbReference type="SUPFAM" id="SSF54695">
    <property type="entry name" value="POZ domain"/>
    <property type="match status" value="1"/>
</dbReference>
<dbReference type="Gene3D" id="3.30.710.10">
    <property type="entry name" value="Potassium Channel Kv1.1, Chain A"/>
    <property type="match status" value="1"/>
</dbReference>